<organism evidence="18 19">
    <name type="scientific">Desulfofarcimen acetoxidans (strain ATCC 49208 / DSM 771 / KCTC 5769 / VKM B-1644 / 5575)</name>
    <name type="common">Desulfotomaculum acetoxidans</name>
    <dbReference type="NCBI Taxonomy" id="485916"/>
    <lineage>
        <taxon>Bacteria</taxon>
        <taxon>Bacillati</taxon>
        <taxon>Bacillota</taxon>
        <taxon>Clostridia</taxon>
        <taxon>Eubacteriales</taxon>
        <taxon>Peptococcaceae</taxon>
        <taxon>Desulfofarcimen</taxon>
    </lineage>
</organism>
<comment type="subcellular location">
    <subcellularLocation>
        <location evidence="1 17">Cell membrane</location>
        <topology evidence="1 17">Multi-pass membrane protein</topology>
    </subcellularLocation>
</comment>
<feature type="transmembrane region" description="Helical" evidence="17">
    <location>
        <begin position="114"/>
        <end position="133"/>
    </location>
</feature>
<keyword evidence="19" id="KW-1185">Reference proteome</keyword>
<protein>
    <recommendedName>
        <fullName evidence="4 17">Undecaprenyl-diphosphatase</fullName>
        <ecNumber evidence="3 17">3.6.1.27</ecNumber>
    </recommendedName>
    <alternativeName>
        <fullName evidence="15 17">Bacitracin resistance protein</fullName>
    </alternativeName>
    <alternativeName>
        <fullName evidence="14 17">Undecaprenyl pyrophosphate phosphatase</fullName>
    </alternativeName>
</protein>
<keyword evidence="12 17" id="KW-0046">Antibiotic resistance</keyword>
<dbReference type="GO" id="GO:0005886">
    <property type="term" value="C:plasma membrane"/>
    <property type="evidence" value="ECO:0007669"/>
    <property type="project" value="UniProtKB-SubCell"/>
</dbReference>
<evidence type="ECO:0000256" key="10">
    <source>
        <dbReference type="ARBA" id="ARBA00022989"/>
    </source>
</evidence>
<accession>C8W4I1</accession>
<dbReference type="InterPro" id="IPR003824">
    <property type="entry name" value="UppP"/>
</dbReference>
<gene>
    <name evidence="17" type="primary">uppP</name>
    <name evidence="18" type="ordered locus">Dtox_3115</name>
</gene>
<evidence type="ECO:0000256" key="12">
    <source>
        <dbReference type="ARBA" id="ARBA00023251"/>
    </source>
</evidence>
<name>C8W4I1_DESAS</name>
<dbReference type="PANTHER" id="PTHR30622:SF4">
    <property type="entry name" value="UNDECAPRENYL-DIPHOSPHATASE"/>
    <property type="match status" value="1"/>
</dbReference>
<dbReference type="eggNOG" id="COG1968">
    <property type="taxonomic scope" value="Bacteria"/>
</dbReference>
<keyword evidence="6 17" id="KW-0812">Transmembrane</keyword>
<feature type="transmembrane region" description="Helical" evidence="17">
    <location>
        <begin position="183"/>
        <end position="201"/>
    </location>
</feature>
<comment type="miscellaneous">
    <text evidence="17">Bacitracin is thought to be involved in the inhibition of peptidoglycan synthesis by sequestering undecaprenyl diphosphate, thereby reducing the pool of lipid carrier available.</text>
</comment>
<evidence type="ECO:0000256" key="11">
    <source>
        <dbReference type="ARBA" id="ARBA00023136"/>
    </source>
</evidence>
<keyword evidence="5 17" id="KW-1003">Cell membrane</keyword>
<evidence type="ECO:0000256" key="14">
    <source>
        <dbReference type="ARBA" id="ARBA00032707"/>
    </source>
</evidence>
<feature type="transmembrane region" description="Helical" evidence="17">
    <location>
        <begin position="84"/>
        <end position="102"/>
    </location>
</feature>
<keyword evidence="8 17" id="KW-0133">Cell shape</keyword>
<keyword evidence="11 17" id="KW-0472">Membrane</keyword>
<dbReference type="HAMAP" id="MF_01006">
    <property type="entry name" value="Undec_diphosphatase"/>
    <property type="match status" value="1"/>
</dbReference>
<evidence type="ECO:0000256" key="4">
    <source>
        <dbReference type="ARBA" id="ARBA00021581"/>
    </source>
</evidence>
<evidence type="ECO:0000256" key="8">
    <source>
        <dbReference type="ARBA" id="ARBA00022960"/>
    </source>
</evidence>
<feature type="transmembrane region" description="Helical" evidence="17">
    <location>
        <begin position="43"/>
        <end position="63"/>
    </location>
</feature>
<keyword evidence="18" id="KW-0418">Kinase</keyword>
<keyword evidence="13 17" id="KW-0961">Cell wall biogenesis/degradation</keyword>
<evidence type="ECO:0000256" key="1">
    <source>
        <dbReference type="ARBA" id="ARBA00004651"/>
    </source>
</evidence>
<evidence type="ECO:0000256" key="6">
    <source>
        <dbReference type="ARBA" id="ARBA00022692"/>
    </source>
</evidence>
<dbReference type="EC" id="3.6.1.27" evidence="3 17"/>
<evidence type="ECO:0000313" key="18">
    <source>
        <dbReference type="EMBL" id="ACV63867.1"/>
    </source>
</evidence>
<sequence length="264" mass="29139">MLTITVWQALIMGIVQGLGEFLPISSSAHLYLLPWLFNWKDPGLTFDIALHMGTLIAVVAFFWQDWLVLAWNGLTLQKNYEGRLFWYLLLATIPGAAFGFFFEEQAETVFRDPLLVGIMLIVMGIILYVVDAYSARWKEIDQLNLPDALLIGISQAFAIIPGVSRSGITMTAARFRGMTGEAAARFSFLLSTPIILGAGLVKLKDMSSSDVNLAFVVGIISSAVIGILSIKFLLQYLASRSFAVFAWYRFIVGACVIALVLIRG</sequence>
<keyword evidence="7 17" id="KW-0378">Hydrolase</keyword>
<keyword evidence="9 17" id="KW-0573">Peptidoglycan synthesis</keyword>
<dbReference type="GO" id="GO:0071555">
    <property type="term" value="P:cell wall organization"/>
    <property type="evidence" value="ECO:0007669"/>
    <property type="project" value="UniProtKB-KW"/>
</dbReference>
<evidence type="ECO:0000313" key="19">
    <source>
        <dbReference type="Proteomes" id="UP000002217"/>
    </source>
</evidence>
<dbReference type="PANTHER" id="PTHR30622">
    <property type="entry name" value="UNDECAPRENYL-DIPHOSPHATASE"/>
    <property type="match status" value="1"/>
</dbReference>
<evidence type="ECO:0000256" key="5">
    <source>
        <dbReference type="ARBA" id="ARBA00022475"/>
    </source>
</evidence>
<comment type="function">
    <text evidence="17">Catalyzes the dephosphorylation of undecaprenyl diphosphate (UPP). Confers resistance to bacitracin.</text>
</comment>
<dbReference type="Pfam" id="PF02673">
    <property type="entry name" value="BacA"/>
    <property type="match status" value="1"/>
</dbReference>
<dbReference type="HOGENOM" id="CLU_060296_1_0_9"/>
<dbReference type="GO" id="GO:0016301">
    <property type="term" value="F:kinase activity"/>
    <property type="evidence" value="ECO:0007669"/>
    <property type="project" value="UniProtKB-KW"/>
</dbReference>
<keyword evidence="18" id="KW-0808">Transferase</keyword>
<evidence type="ECO:0000256" key="16">
    <source>
        <dbReference type="ARBA" id="ARBA00047594"/>
    </source>
</evidence>
<evidence type="ECO:0000256" key="9">
    <source>
        <dbReference type="ARBA" id="ARBA00022984"/>
    </source>
</evidence>
<evidence type="ECO:0000256" key="3">
    <source>
        <dbReference type="ARBA" id="ARBA00012374"/>
    </source>
</evidence>
<dbReference type="EMBL" id="CP001720">
    <property type="protein sequence ID" value="ACV63867.1"/>
    <property type="molecule type" value="Genomic_DNA"/>
</dbReference>
<reference evidence="18 19" key="1">
    <citation type="journal article" date="2009" name="Stand. Genomic Sci.">
        <title>Complete genome sequence of Desulfotomaculum acetoxidans type strain (5575).</title>
        <authorList>
            <person name="Spring S."/>
            <person name="Lapidus A."/>
            <person name="Schroder M."/>
            <person name="Gleim D."/>
            <person name="Sims D."/>
            <person name="Meincke L."/>
            <person name="Glavina Del Rio T."/>
            <person name="Tice H."/>
            <person name="Copeland A."/>
            <person name="Cheng J.F."/>
            <person name="Lucas S."/>
            <person name="Chen F."/>
            <person name="Nolan M."/>
            <person name="Bruce D."/>
            <person name="Goodwin L."/>
            <person name="Pitluck S."/>
            <person name="Ivanova N."/>
            <person name="Mavromatis K."/>
            <person name="Mikhailova N."/>
            <person name="Pati A."/>
            <person name="Chen A."/>
            <person name="Palaniappan K."/>
            <person name="Land M."/>
            <person name="Hauser L."/>
            <person name="Chang Y.J."/>
            <person name="Jeffries C.D."/>
            <person name="Chain P."/>
            <person name="Saunders E."/>
            <person name="Brettin T."/>
            <person name="Detter J.C."/>
            <person name="Goker M."/>
            <person name="Bristow J."/>
            <person name="Eisen J.A."/>
            <person name="Markowitz V."/>
            <person name="Hugenholtz P."/>
            <person name="Kyrpides N.C."/>
            <person name="Klenk H.P."/>
            <person name="Han C."/>
        </authorList>
    </citation>
    <scope>NUCLEOTIDE SEQUENCE [LARGE SCALE GENOMIC DNA]</scope>
    <source>
        <strain evidence="19">ATCC 49208 / DSM 771 / VKM B-1644</strain>
    </source>
</reference>
<dbReference type="KEGG" id="dae:Dtox_3115"/>
<keyword evidence="10 17" id="KW-1133">Transmembrane helix</keyword>
<dbReference type="STRING" id="485916.Dtox_3115"/>
<comment type="similarity">
    <text evidence="2 17">Belongs to the UppP family.</text>
</comment>
<evidence type="ECO:0000256" key="2">
    <source>
        <dbReference type="ARBA" id="ARBA00010621"/>
    </source>
</evidence>
<proteinExistence type="inferred from homology"/>
<dbReference type="GO" id="GO:0009252">
    <property type="term" value="P:peptidoglycan biosynthetic process"/>
    <property type="evidence" value="ECO:0007669"/>
    <property type="project" value="UniProtKB-KW"/>
</dbReference>
<dbReference type="Proteomes" id="UP000002217">
    <property type="component" value="Chromosome"/>
</dbReference>
<dbReference type="GO" id="GO:0050380">
    <property type="term" value="F:undecaprenyl-diphosphatase activity"/>
    <property type="evidence" value="ECO:0007669"/>
    <property type="project" value="UniProtKB-UniRule"/>
</dbReference>
<evidence type="ECO:0000256" key="17">
    <source>
        <dbReference type="HAMAP-Rule" id="MF_01006"/>
    </source>
</evidence>
<dbReference type="AlphaFoldDB" id="C8W4I1"/>
<feature type="transmembrane region" description="Helical" evidence="17">
    <location>
        <begin position="213"/>
        <end position="234"/>
    </location>
</feature>
<evidence type="ECO:0000256" key="15">
    <source>
        <dbReference type="ARBA" id="ARBA00032932"/>
    </source>
</evidence>
<dbReference type="GO" id="GO:0008360">
    <property type="term" value="P:regulation of cell shape"/>
    <property type="evidence" value="ECO:0007669"/>
    <property type="project" value="UniProtKB-KW"/>
</dbReference>
<feature type="transmembrane region" description="Helical" evidence="17">
    <location>
        <begin position="246"/>
        <end position="262"/>
    </location>
</feature>
<comment type="catalytic activity">
    <reaction evidence="16 17">
        <text>di-trans,octa-cis-undecaprenyl diphosphate + H2O = di-trans,octa-cis-undecaprenyl phosphate + phosphate + H(+)</text>
        <dbReference type="Rhea" id="RHEA:28094"/>
        <dbReference type="ChEBI" id="CHEBI:15377"/>
        <dbReference type="ChEBI" id="CHEBI:15378"/>
        <dbReference type="ChEBI" id="CHEBI:43474"/>
        <dbReference type="ChEBI" id="CHEBI:58405"/>
        <dbReference type="ChEBI" id="CHEBI:60392"/>
        <dbReference type="EC" id="3.6.1.27"/>
    </reaction>
</comment>
<evidence type="ECO:0000256" key="7">
    <source>
        <dbReference type="ARBA" id="ARBA00022801"/>
    </source>
</evidence>
<evidence type="ECO:0000256" key="13">
    <source>
        <dbReference type="ARBA" id="ARBA00023316"/>
    </source>
</evidence>
<dbReference type="GO" id="GO:0046677">
    <property type="term" value="P:response to antibiotic"/>
    <property type="evidence" value="ECO:0007669"/>
    <property type="project" value="UniProtKB-UniRule"/>
</dbReference>
<dbReference type="NCBIfam" id="TIGR00753">
    <property type="entry name" value="undec_PP_bacA"/>
    <property type="match status" value="1"/>
</dbReference>